<gene>
    <name evidence="1" type="ORF">SAMN06265173_104183</name>
</gene>
<keyword evidence="2" id="KW-1185">Reference proteome</keyword>
<name>A0A521BVX9_9RHOB</name>
<dbReference type="AlphaFoldDB" id="A0A521BVX9"/>
<organism evidence="1 2">
    <name type="scientific">Thalassovita litoralis</name>
    <dbReference type="NCBI Taxonomy" id="1010611"/>
    <lineage>
        <taxon>Bacteria</taxon>
        <taxon>Pseudomonadati</taxon>
        <taxon>Pseudomonadota</taxon>
        <taxon>Alphaproteobacteria</taxon>
        <taxon>Rhodobacterales</taxon>
        <taxon>Roseobacteraceae</taxon>
        <taxon>Thalassovita</taxon>
    </lineage>
</organism>
<reference evidence="1 2" key="1">
    <citation type="submission" date="2017-05" db="EMBL/GenBank/DDBJ databases">
        <authorList>
            <person name="Varghese N."/>
            <person name="Submissions S."/>
        </authorList>
    </citation>
    <scope>NUCLEOTIDE SEQUENCE [LARGE SCALE GENOMIC DNA]</scope>
    <source>
        <strain evidence="1 2">DSM 29506</strain>
    </source>
</reference>
<dbReference type="EMBL" id="FXTO01000004">
    <property type="protein sequence ID" value="SMO51343.1"/>
    <property type="molecule type" value="Genomic_DNA"/>
</dbReference>
<protein>
    <submittedName>
        <fullName evidence="1">Uncharacterized protein</fullName>
    </submittedName>
</protein>
<sequence length="80" mass="8557">MVWMGPPKPLPILAPKADVRAERACDRLAVKVFRGRFCLSTAGSARGKAGCAALAFGCALEGVMRIFGKMKRKAAFRFGA</sequence>
<proteinExistence type="predicted"/>
<evidence type="ECO:0000313" key="1">
    <source>
        <dbReference type="EMBL" id="SMO51343.1"/>
    </source>
</evidence>
<accession>A0A521BVX9</accession>
<dbReference type="Proteomes" id="UP000316030">
    <property type="component" value="Unassembled WGS sequence"/>
</dbReference>
<evidence type="ECO:0000313" key="2">
    <source>
        <dbReference type="Proteomes" id="UP000316030"/>
    </source>
</evidence>